<dbReference type="InterPro" id="IPR005212">
    <property type="entry name" value="EvaA-like"/>
</dbReference>
<sequence length="457" mass="54087">MITLNDYIKSLNTAKTYNKTKYLLKWINEKNKTTYVDIKEIKLEDSNYWFYDKKEGAIRNKNNSFFSIKGIEKYKLGKLLESHPIIIQDEIGYLGIITSKINGVLHFLMQAKIEPGNINKVQISPTIQATKSNFLQKHGGKKPAFLEYFINSEKYEIIVDQIQSEQSSRFYKKRNRNVILYIKDHIKESENFRWFTLGQIKKLMKYDNLVNMDTRTVLSCIPYSTLKREKFTEDINNSIFLNQLNLKINHEKIKKIYYSLNNKKMFNNYSIRLTDLYSLNNWKMEHGKFQDIENKYPFEVIFADITIQGREVYNWTQPLFKAKGKATFGLVFFEEDGVIHFIIKEKPEIGCFDYVELGPTIQKEFNDNFEDNIEKLFEQNLIRNSGIIAKVLLSEEGGRFYQEQNLNIIMKIDKNELNKIYLPKEYHIIDFITLNKMIQTNNLINIQLRNLISLLEG</sequence>
<gene>
    <name evidence="2" type="ORF">C7380_10334</name>
</gene>
<dbReference type="Proteomes" id="UP000245921">
    <property type="component" value="Unassembled WGS sequence"/>
</dbReference>
<accession>A0AA45HJG6</accession>
<dbReference type="AlphaFoldDB" id="A0AA45HJG6"/>
<feature type="domain" description="dTDP-4-dehydro-6-deoxy-alpha-D-glucopyranose 2,3-dehydratase" evidence="1">
    <location>
        <begin position="259"/>
        <end position="455"/>
    </location>
</feature>
<organism evidence="2 3">
    <name type="scientific">Oceanotoga teriensis</name>
    <dbReference type="NCBI Taxonomy" id="515440"/>
    <lineage>
        <taxon>Bacteria</taxon>
        <taxon>Thermotogati</taxon>
        <taxon>Thermotogota</taxon>
        <taxon>Thermotogae</taxon>
        <taxon>Petrotogales</taxon>
        <taxon>Petrotogaceae</taxon>
        <taxon>Oceanotoga</taxon>
    </lineage>
</organism>
<dbReference type="InterPro" id="IPR038153">
    <property type="entry name" value="EvaA-like_sf"/>
</dbReference>
<name>A0AA45HJG6_9BACT</name>
<dbReference type="RefSeq" id="WP_109603975.1">
    <property type="nucleotide sequence ID" value="NZ_QGGI01000003.1"/>
</dbReference>
<evidence type="ECO:0000313" key="2">
    <source>
        <dbReference type="EMBL" id="PWJ95857.1"/>
    </source>
</evidence>
<dbReference type="Gene3D" id="3.90.79.40">
    <property type="entry name" value="EvaA sugar 2,3-dehydratase subunit"/>
    <property type="match status" value="2"/>
</dbReference>
<proteinExistence type="predicted"/>
<evidence type="ECO:0000313" key="3">
    <source>
        <dbReference type="Proteomes" id="UP000245921"/>
    </source>
</evidence>
<dbReference type="GO" id="GO:0016829">
    <property type="term" value="F:lyase activity"/>
    <property type="evidence" value="ECO:0007669"/>
    <property type="project" value="InterPro"/>
</dbReference>
<dbReference type="Pfam" id="PF03559">
    <property type="entry name" value="Hexose_dehydrat"/>
    <property type="match status" value="2"/>
</dbReference>
<dbReference type="EMBL" id="QGGI01000003">
    <property type="protein sequence ID" value="PWJ95857.1"/>
    <property type="molecule type" value="Genomic_DNA"/>
</dbReference>
<reference evidence="2 3" key="1">
    <citation type="submission" date="2018-05" db="EMBL/GenBank/DDBJ databases">
        <title>Genomic Encyclopedia of Type Strains, Phase IV (KMG-IV): sequencing the most valuable type-strain genomes for metagenomic binning, comparative biology and taxonomic classification.</title>
        <authorList>
            <person name="Goeker M."/>
        </authorList>
    </citation>
    <scope>NUCLEOTIDE SEQUENCE [LARGE SCALE GENOMIC DNA]</scope>
    <source>
        <strain evidence="2 3">DSM 24906</strain>
    </source>
</reference>
<evidence type="ECO:0000259" key="1">
    <source>
        <dbReference type="Pfam" id="PF03559"/>
    </source>
</evidence>
<protein>
    <submittedName>
        <fullName evidence="2">Oxidase EvaA</fullName>
    </submittedName>
</protein>
<keyword evidence="3" id="KW-1185">Reference proteome</keyword>
<feature type="domain" description="dTDP-4-dehydro-6-deoxy-alpha-D-glucopyranose 2,3-dehydratase" evidence="1">
    <location>
        <begin position="21"/>
        <end position="221"/>
    </location>
</feature>
<comment type="caution">
    <text evidence="2">The sequence shown here is derived from an EMBL/GenBank/DDBJ whole genome shotgun (WGS) entry which is preliminary data.</text>
</comment>